<keyword evidence="16" id="KW-1185">Reference proteome</keyword>
<dbReference type="PANTHER" id="PTHR31201">
    <property type="entry name" value="OS01G0585100 PROTEIN"/>
    <property type="match status" value="1"/>
</dbReference>
<keyword evidence="4" id="KW-0444">Lipid biosynthesis</keyword>
<evidence type="ECO:0000256" key="9">
    <source>
        <dbReference type="ARBA" id="ARBA00023136"/>
    </source>
</evidence>
<evidence type="ECO:0000256" key="13">
    <source>
        <dbReference type="SAM" id="MobiDB-lite"/>
    </source>
</evidence>
<dbReference type="GO" id="GO:0006656">
    <property type="term" value="P:phosphatidylcholine biosynthetic process"/>
    <property type="evidence" value="ECO:0007669"/>
    <property type="project" value="TreeGrafter"/>
</dbReference>
<feature type="compositionally biased region" description="Polar residues" evidence="13">
    <location>
        <begin position="20"/>
        <end position="46"/>
    </location>
</feature>
<gene>
    <name evidence="15" type="ORF">EV356DRAFT_453374</name>
</gene>
<evidence type="ECO:0000256" key="11">
    <source>
        <dbReference type="ARBA" id="ARBA00023264"/>
    </source>
</evidence>
<dbReference type="AlphaFoldDB" id="A0A6A6GYV4"/>
<feature type="region of interest" description="Disordered" evidence="13">
    <location>
        <begin position="1"/>
        <end position="94"/>
    </location>
</feature>
<dbReference type="OrthoDB" id="406287at2759"/>
<evidence type="ECO:0000256" key="5">
    <source>
        <dbReference type="ARBA" id="ARBA00022679"/>
    </source>
</evidence>
<dbReference type="PANTHER" id="PTHR31201:SF1">
    <property type="entry name" value="GLYCEROPHOSPHOCHOLINE ACYLTRANSFERASE 1"/>
    <property type="match status" value="1"/>
</dbReference>
<feature type="compositionally biased region" description="Basic and acidic residues" evidence="13">
    <location>
        <begin position="600"/>
        <end position="612"/>
    </location>
</feature>
<proteinExistence type="inferred from homology"/>
<name>A0A6A6GYV4_VIRVR</name>
<evidence type="ECO:0000256" key="4">
    <source>
        <dbReference type="ARBA" id="ARBA00022516"/>
    </source>
</evidence>
<keyword evidence="6 14" id="KW-0812">Transmembrane</keyword>
<comment type="subcellular location">
    <subcellularLocation>
        <location evidence="1">Membrane</location>
        <topology evidence="1">Multi-pass membrane protein</topology>
    </subcellularLocation>
</comment>
<evidence type="ECO:0000313" key="15">
    <source>
        <dbReference type="EMBL" id="KAF2230670.1"/>
    </source>
</evidence>
<feature type="transmembrane region" description="Helical" evidence="14">
    <location>
        <begin position="192"/>
        <end position="209"/>
    </location>
</feature>
<evidence type="ECO:0000256" key="7">
    <source>
        <dbReference type="ARBA" id="ARBA00022989"/>
    </source>
</evidence>
<evidence type="ECO:0000256" key="8">
    <source>
        <dbReference type="ARBA" id="ARBA00023098"/>
    </source>
</evidence>
<feature type="transmembrane region" description="Helical" evidence="14">
    <location>
        <begin position="412"/>
        <end position="431"/>
    </location>
</feature>
<feature type="compositionally biased region" description="Basic and acidic residues" evidence="13">
    <location>
        <begin position="522"/>
        <end position="538"/>
    </location>
</feature>
<feature type="transmembrane region" description="Helical" evidence="14">
    <location>
        <begin position="241"/>
        <end position="261"/>
    </location>
</feature>
<feature type="compositionally biased region" description="Polar residues" evidence="13">
    <location>
        <begin position="554"/>
        <end position="564"/>
    </location>
</feature>
<keyword evidence="5" id="KW-0808">Transferase</keyword>
<evidence type="ECO:0000256" key="3">
    <source>
        <dbReference type="ARBA" id="ARBA00019082"/>
    </source>
</evidence>
<feature type="compositionally biased region" description="Polar residues" evidence="13">
    <location>
        <begin position="77"/>
        <end position="88"/>
    </location>
</feature>
<evidence type="ECO:0000256" key="2">
    <source>
        <dbReference type="ARBA" id="ARBA00006675"/>
    </source>
</evidence>
<evidence type="ECO:0000256" key="6">
    <source>
        <dbReference type="ARBA" id="ARBA00022692"/>
    </source>
</evidence>
<dbReference type="EMBL" id="ML991837">
    <property type="protein sequence ID" value="KAF2230670.1"/>
    <property type="molecule type" value="Genomic_DNA"/>
</dbReference>
<evidence type="ECO:0000313" key="16">
    <source>
        <dbReference type="Proteomes" id="UP000800092"/>
    </source>
</evidence>
<protein>
    <recommendedName>
        <fullName evidence="3">Glycerophosphocholine acyltransferase 1</fullName>
    </recommendedName>
</protein>
<accession>A0A6A6GYV4</accession>
<sequence length="612" mass="68787">MSAPIPIPKSKSQPAGLDETLTSGSPDLFSGSTPRGSFSSNGDISSPNAGLQGPPAGLGPNGCKTPNTSSSPPSPSIGLSRTASTSSFQEDDQFPPLEKMTILDILENLALPQRLEKIQHMASIHTERVRRQQQRLKTTGLSAKDRVVDEWRRRLPTADEQLDKYRKRMRDSVDRLGKRWNNSKTITLREKVSFIAGCMNIFISGYLIGAHPEWFHYWYAAQLIYFMPIRFITYHRRGMHYFLVDLCYFVNLLTVLSIWVFPRSKRLFISAFCLAFGNNAVAIAMWRNSLVFHSVEKVTSLFIHIMPPVTLHCLVHLFPEAEQKVRFPAIWTLKNPQSRGPFYYSLPEMLFWATIPYAIWQLSYHFFITVRRREKIAAGRPTSFTWLRRSYKGTWLGNFVLRQPEALQEPTFMMIQYIYALITMLPCPIWFCYRWFSAAYMMVVFAWSCWNGASYYLDVFGKRFQKELEALKKDVAKWQQSPEGPKGKITPLLTPVDGVSLGQAAQAPGAFTSTASTPAVEKGNDPFVKENGERKASDASDGGGLIPGLGIGNQEDTSTGNHGRSGSLDAIPLLDHETGLQSGKIKRQVSGISSGLAAEKAGDEGEMRERKQ</sequence>
<evidence type="ECO:0000256" key="1">
    <source>
        <dbReference type="ARBA" id="ARBA00004141"/>
    </source>
</evidence>
<feature type="compositionally biased region" description="Gly residues" evidence="13">
    <location>
        <begin position="541"/>
        <end position="551"/>
    </location>
</feature>
<evidence type="ECO:0000256" key="14">
    <source>
        <dbReference type="SAM" id="Phobius"/>
    </source>
</evidence>
<dbReference type="GO" id="GO:0016020">
    <property type="term" value="C:membrane"/>
    <property type="evidence" value="ECO:0007669"/>
    <property type="project" value="UniProtKB-SubCell"/>
</dbReference>
<reference evidence="15" key="1">
    <citation type="journal article" date="2020" name="Stud. Mycol.">
        <title>101 Dothideomycetes genomes: a test case for predicting lifestyles and emergence of pathogens.</title>
        <authorList>
            <person name="Haridas S."/>
            <person name="Albert R."/>
            <person name="Binder M."/>
            <person name="Bloem J."/>
            <person name="Labutti K."/>
            <person name="Salamov A."/>
            <person name="Andreopoulos B."/>
            <person name="Baker S."/>
            <person name="Barry K."/>
            <person name="Bills G."/>
            <person name="Bluhm B."/>
            <person name="Cannon C."/>
            <person name="Castanera R."/>
            <person name="Culley D."/>
            <person name="Daum C."/>
            <person name="Ezra D."/>
            <person name="Gonzalez J."/>
            <person name="Henrissat B."/>
            <person name="Kuo A."/>
            <person name="Liang C."/>
            <person name="Lipzen A."/>
            <person name="Lutzoni F."/>
            <person name="Magnuson J."/>
            <person name="Mondo S."/>
            <person name="Nolan M."/>
            <person name="Ohm R."/>
            <person name="Pangilinan J."/>
            <person name="Park H.-J."/>
            <person name="Ramirez L."/>
            <person name="Alfaro M."/>
            <person name="Sun H."/>
            <person name="Tritt A."/>
            <person name="Yoshinaga Y."/>
            <person name="Zwiers L.-H."/>
            <person name="Turgeon B."/>
            <person name="Goodwin S."/>
            <person name="Spatafora J."/>
            <person name="Crous P."/>
            <person name="Grigoriev I."/>
        </authorList>
    </citation>
    <scope>NUCLEOTIDE SEQUENCE</scope>
    <source>
        <strain evidence="15">Tuck. ex Michener</strain>
    </source>
</reference>
<comment type="similarity">
    <text evidence="2">Belongs to the GPC1 family.</text>
</comment>
<evidence type="ECO:0000256" key="10">
    <source>
        <dbReference type="ARBA" id="ARBA00023209"/>
    </source>
</evidence>
<dbReference type="InterPro" id="IPR021261">
    <property type="entry name" value="GPCAT"/>
</dbReference>
<dbReference type="Pfam" id="PF10998">
    <property type="entry name" value="DUF2838"/>
    <property type="match status" value="1"/>
</dbReference>
<dbReference type="GO" id="GO:0016746">
    <property type="term" value="F:acyltransferase activity"/>
    <property type="evidence" value="ECO:0007669"/>
    <property type="project" value="UniProtKB-KW"/>
</dbReference>
<keyword evidence="11" id="KW-1208">Phospholipid metabolism</keyword>
<evidence type="ECO:0000256" key="12">
    <source>
        <dbReference type="ARBA" id="ARBA00023315"/>
    </source>
</evidence>
<dbReference type="Proteomes" id="UP000800092">
    <property type="component" value="Unassembled WGS sequence"/>
</dbReference>
<organism evidence="15 16">
    <name type="scientific">Viridothelium virens</name>
    <name type="common">Speckled blister lichen</name>
    <name type="synonym">Trypethelium virens</name>
    <dbReference type="NCBI Taxonomy" id="1048519"/>
    <lineage>
        <taxon>Eukaryota</taxon>
        <taxon>Fungi</taxon>
        <taxon>Dikarya</taxon>
        <taxon>Ascomycota</taxon>
        <taxon>Pezizomycotina</taxon>
        <taxon>Dothideomycetes</taxon>
        <taxon>Dothideomycetes incertae sedis</taxon>
        <taxon>Trypetheliales</taxon>
        <taxon>Trypetheliaceae</taxon>
        <taxon>Viridothelium</taxon>
    </lineage>
</organism>
<keyword evidence="7 14" id="KW-1133">Transmembrane helix</keyword>
<feature type="transmembrane region" description="Helical" evidence="14">
    <location>
        <begin position="267"/>
        <end position="286"/>
    </location>
</feature>
<keyword evidence="8" id="KW-0443">Lipid metabolism</keyword>
<feature type="region of interest" description="Disordered" evidence="13">
    <location>
        <begin position="512"/>
        <end position="612"/>
    </location>
</feature>
<keyword evidence="10" id="KW-0594">Phospholipid biosynthesis</keyword>
<keyword evidence="12" id="KW-0012">Acyltransferase</keyword>
<keyword evidence="9 14" id="KW-0472">Membrane</keyword>
<feature type="transmembrane region" description="Helical" evidence="14">
    <location>
        <begin position="349"/>
        <end position="370"/>
    </location>
</feature>